<organism evidence="3 4">
    <name type="scientific">Gordonia soli NBRC 108243</name>
    <dbReference type="NCBI Taxonomy" id="1223545"/>
    <lineage>
        <taxon>Bacteria</taxon>
        <taxon>Bacillati</taxon>
        <taxon>Actinomycetota</taxon>
        <taxon>Actinomycetes</taxon>
        <taxon>Mycobacteriales</taxon>
        <taxon>Gordoniaceae</taxon>
        <taxon>Gordonia</taxon>
    </lineage>
</organism>
<evidence type="ECO:0000313" key="4">
    <source>
        <dbReference type="Proteomes" id="UP000011666"/>
    </source>
</evidence>
<dbReference type="InterPro" id="IPR002744">
    <property type="entry name" value="MIP18-like"/>
</dbReference>
<reference evidence="3 4" key="1">
    <citation type="submission" date="2013-01" db="EMBL/GenBank/DDBJ databases">
        <title>Whole genome shotgun sequence of Gordonia soli NBRC 108243.</title>
        <authorList>
            <person name="Isaki-Nakamura S."/>
            <person name="Hosoyama A."/>
            <person name="Tsuchikane K."/>
            <person name="Ando Y."/>
            <person name="Baba S."/>
            <person name="Ohji S."/>
            <person name="Hamada M."/>
            <person name="Tamura T."/>
            <person name="Yamazoe A."/>
            <person name="Yamazaki S."/>
            <person name="Fujita N."/>
        </authorList>
    </citation>
    <scope>NUCLEOTIDE SEQUENCE [LARGE SCALE GENOMIC DNA]</scope>
    <source>
        <strain evidence="3 4">NBRC 108243</strain>
    </source>
</reference>
<dbReference type="SUPFAM" id="SSF117916">
    <property type="entry name" value="Fe-S cluster assembly (FSCA) domain-like"/>
    <property type="match status" value="1"/>
</dbReference>
<comment type="caution">
    <text evidence="3">The sequence shown here is derived from an EMBL/GenBank/DDBJ whole genome shotgun (WGS) entry which is preliminary data.</text>
</comment>
<protein>
    <submittedName>
        <fullName evidence="3">Phenylacetate-CoA oxygenase subunit PaaJ</fullName>
    </submittedName>
</protein>
<gene>
    <name evidence="3" type="primary">paaJ</name>
    <name evidence="3" type="ORF">GS4_07_01630</name>
</gene>
<evidence type="ECO:0000259" key="1">
    <source>
        <dbReference type="Pfam" id="PF01883"/>
    </source>
</evidence>
<dbReference type="Pfam" id="PF01883">
    <property type="entry name" value="FeS_assembly_P"/>
    <property type="match status" value="1"/>
</dbReference>
<accession>M0QG47</accession>
<evidence type="ECO:0000259" key="2">
    <source>
        <dbReference type="Pfam" id="PF23451"/>
    </source>
</evidence>
<sequence>MAARLLTVDRSAPVRADEARNLVADVVDPEMPMLTLADLGVLRDVDVDSAGGVTVTITPTYSGCPAIATMRDDIEYVLARNGFREVTVRTSLDPAWSSDWISTDGLRKLAAAGYSTPRRAPARTVGPIPLTLTPRPRVIDCPQCGSDQTQLVSEFGATLCKAHYRCLSCAEPFDHVKEI</sequence>
<dbReference type="PANTHER" id="PTHR42831">
    <property type="entry name" value="FE-S PROTEIN MATURATION AUXILIARY FACTOR YITW"/>
    <property type="match status" value="1"/>
</dbReference>
<keyword evidence="4" id="KW-1185">Reference proteome</keyword>
<dbReference type="EMBL" id="BANX01000007">
    <property type="protein sequence ID" value="GAC67414.1"/>
    <property type="molecule type" value="Genomic_DNA"/>
</dbReference>
<dbReference type="Pfam" id="PF23451">
    <property type="entry name" value="Zn_ribbon_PaaD"/>
    <property type="match status" value="1"/>
</dbReference>
<dbReference type="OrthoDB" id="3684942at2"/>
<dbReference type="Proteomes" id="UP000011666">
    <property type="component" value="Unassembled WGS sequence"/>
</dbReference>
<dbReference type="RefSeq" id="WP_007618563.1">
    <property type="nucleotide sequence ID" value="NZ_BANX01000007.1"/>
</dbReference>
<dbReference type="STRING" id="1223545.GS4_07_01630"/>
<dbReference type="Gene3D" id="3.30.300.130">
    <property type="entry name" value="Fe-S cluster assembly (FSCA)"/>
    <property type="match status" value="1"/>
</dbReference>
<dbReference type="AlphaFoldDB" id="M0QG47"/>
<dbReference type="InterPro" id="IPR056572">
    <property type="entry name" value="Zn_ribbon_PaaD"/>
</dbReference>
<feature type="domain" description="MIP18 family-like" evidence="1">
    <location>
        <begin position="20"/>
        <end position="79"/>
    </location>
</feature>
<dbReference type="eggNOG" id="COG2151">
    <property type="taxonomic scope" value="Bacteria"/>
</dbReference>
<dbReference type="PANTHER" id="PTHR42831:SF3">
    <property type="entry name" value="1,2-PHENYLACETYL-COA EPOXIDASE, SUBUNIT D-RELATED"/>
    <property type="match status" value="1"/>
</dbReference>
<dbReference type="NCBIfam" id="TIGR02159">
    <property type="entry name" value="PA_CoA_Oxy4"/>
    <property type="match status" value="1"/>
</dbReference>
<dbReference type="InterPro" id="IPR052339">
    <property type="entry name" value="Fe-S_Maturation_MIP18"/>
</dbReference>
<proteinExistence type="predicted"/>
<feature type="domain" description="PaaD zinc beta ribbon" evidence="2">
    <location>
        <begin position="135"/>
        <end position="177"/>
    </location>
</feature>
<dbReference type="InterPro" id="IPR011883">
    <property type="entry name" value="PaaD-like"/>
</dbReference>
<name>M0QG47_9ACTN</name>
<dbReference type="InterPro" id="IPR034904">
    <property type="entry name" value="FSCA_dom_sf"/>
</dbReference>
<evidence type="ECO:0000313" key="3">
    <source>
        <dbReference type="EMBL" id="GAC67414.1"/>
    </source>
</evidence>